<organism evidence="1 2">
    <name type="scientific">Campylobacter hominis (strain ATCC BAA-381 / DSM 21671 / CCUG 45161 / LMG 19568 / NCTC 13146 / CH001A)</name>
    <dbReference type="NCBI Taxonomy" id="360107"/>
    <lineage>
        <taxon>Bacteria</taxon>
        <taxon>Pseudomonadati</taxon>
        <taxon>Campylobacterota</taxon>
        <taxon>Epsilonproteobacteria</taxon>
        <taxon>Campylobacterales</taxon>
        <taxon>Campylobacteraceae</taxon>
        <taxon>Campylobacter</taxon>
    </lineage>
</organism>
<sequence length="53" mass="6277">MFVVIFCLKIFYEAAQLLKNRNDLKFIFVGNTYEGNKSSADKKFLENKNLWNL</sequence>
<proteinExistence type="predicted"/>
<keyword evidence="1" id="KW-0328">Glycosyltransferase</keyword>
<evidence type="ECO:0000313" key="2">
    <source>
        <dbReference type="Proteomes" id="UP000002407"/>
    </source>
</evidence>
<dbReference type="AlphaFoldDB" id="A7I1E4"/>
<dbReference type="RefSeq" id="WP_012108623.1">
    <property type="nucleotide sequence ID" value="NC_009714.1"/>
</dbReference>
<protein>
    <submittedName>
        <fullName evidence="1">Galactosyltransferase</fullName>
    </submittedName>
</protein>
<dbReference type="GO" id="GO:0016757">
    <property type="term" value="F:glycosyltransferase activity"/>
    <property type="evidence" value="ECO:0007669"/>
    <property type="project" value="UniProtKB-KW"/>
</dbReference>
<evidence type="ECO:0000313" key="1">
    <source>
        <dbReference type="EMBL" id="ABS51157.1"/>
    </source>
</evidence>
<accession>A7I1E4</accession>
<reference evidence="2" key="1">
    <citation type="submission" date="2007-07" db="EMBL/GenBank/DDBJ databases">
        <title>Complete genome sequence of Campylobacter hominis ATCC BAA-381, a commensal isolated from the human gastrointestinal tract.</title>
        <authorList>
            <person name="Fouts D.E."/>
            <person name="Mongodin E.F."/>
            <person name="Puiu D."/>
            <person name="Sebastian Y."/>
            <person name="Miller W.G."/>
            <person name="Mandrell R.E."/>
            <person name="Nelson K.E."/>
        </authorList>
    </citation>
    <scope>NUCLEOTIDE SEQUENCE [LARGE SCALE GENOMIC DNA]</scope>
    <source>
        <strain evidence="2">ATCC BAA-381 / LMG 19568 / NCTC 13146 / CH001A</strain>
    </source>
</reference>
<dbReference type="HOGENOM" id="CLU_3059563_0_0_7"/>
<dbReference type="EMBL" id="CP000776">
    <property type="protein sequence ID" value="ABS51157.1"/>
    <property type="molecule type" value="Genomic_DNA"/>
</dbReference>
<keyword evidence="2" id="KW-1185">Reference proteome</keyword>
<dbReference type="Proteomes" id="UP000002407">
    <property type="component" value="Chromosome"/>
</dbReference>
<dbReference type="STRING" id="360107.CHAB381_0758"/>
<keyword evidence="1" id="KW-0808">Transferase</keyword>
<gene>
    <name evidence="1" type="ordered locus">CHAB381_0758</name>
</gene>
<name>A7I1E4_CAMHC</name>
<dbReference type="KEGG" id="cha:CHAB381_0758"/>